<gene>
    <name evidence="3" type="ORF">JCM7686_2554</name>
</gene>
<dbReference type="EMBL" id="CP006650">
    <property type="protein sequence ID" value="AGT09622.1"/>
    <property type="molecule type" value="Genomic_DNA"/>
</dbReference>
<dbReference type="eggNOG" id="COG5457">
    <property type="taxonomic scope" value="Bacteria"/>
</dbReference>
<dbReference type="AlphaFoldDB" id="S5XWH0"/>
<dbReference type="Pfam" id="PF06568">
    <property type="entry name" value="YjiS-like"/>
    <property type="match status" value="1"/>
</dbReference>
<dbReference type="Proteomes" id="UP000015480">
    <property type="component" value="Chromosome"/>
</dbReference>
<evidence type="ECO:0000256" key="1">
    <source>
        <dbReference type="SAM" id="MobiDB-lite"/>
    </source>
</evidence>
<keyword evidence="4" id="KW-1185">Reference proteome</keyword>
<dbReference type="STRING" id="1367847.JCM7686_2554"/>
<sequence>MLALTERQTIRSAPQDENGSKKMAVLDLNHGTVRGTTATAGGASGFFGALAGYFARRSLYRQTVNELNQLSDRELADLGINRLDITSIAASAVKGQR</sequence>
<dbReference type="PATRIC" id="fig|1367847.3.peg.2558"/>
<feature type="compositionally biased region" description="Polar residues" evidence="1">
    <location>
        <begin position="1"/>
        <end position="17"/>
    </location>
</feature>
<proteinExistence type="predicted"/>
<evidence type="ECO:0000259" key="2">
    <source>
        <dbReference type="Pfam" id="PF06568"/>
    </source>
</evidence>
<feature type="region of interest" description="Disordered" evidence="1">
    <location>
        <begin position="1"/>
        <end position="22"/>
    </location>
</feature>
<reference evidence="3 4" key="1">
    <citation type="journal article" date="2014" name="BMC Genomics">
        <title>Architecture and functions of a multipartite genome of the methylotrophic bacterium Paracoccus aminophilus JCM 7686, containing primary and secondary chromids.</title>
        <authorList>
            <person name="Dziewit L."/>
            <person name="Czarnecki J."/>
            <person name="Wibberg D."/>
            <person name="Radlinska M."/>
            <person name="Mrozek P."/>
            <person name="Szymczak M."/>
            <person name="Schluter A."/>
            <person name="Puhler A."/>
            <person name="Bartosik D."/>
        </authorList>
    </citation>
    <scope>NUCLEOTIDE SEQUENCE [LARGE SCALE GENOMIC DNA]</scope>
    <source>
        <strain evidence="3">JCM 7686</strain>
    </source>
</reference>
<organism evidence="3 4">
    <name type="scientific">Paracoccus aminophilus JCM 7686</name>
    <dbReference type="NCBI Taxonomy" id="1367847"/>
    <lineage>
        <taxon>Bacteria</taxon>
        <taxon>Pseudomonadati</taxon>
        <taxon>Pseudomonadota</taxon>
        <taxon>Alphaproteobacteria</taxon>
        <taxon>Rhodobacterales</taxon>
        <taxon>Paracoccaceae</taxon>
        <taxon>Paracoccus</taxon>
    </lineage>
</organism>
<protein>
    <recommendedName>
        <fullName evidence="2">YjiS-like domain-containing protein</fullName>
    </recommendedName>
</protein>
<name>S5XWH0_PARAH</name>
<accession>S5XWH0</accession>
<dbReference type="HOGENOM" id="CLU_2344115_0_0_5"/>
<dbReference type="KEGG" id="pami:JCM7686_2554"/>
<evidence type="ECO:0000313" key="3">
    <source>
        <dbReference type="EMBL" id="AGT09622.1"/>
    </source>
</evidence>
<dbReference type="InterPro" id="IPR009506">
    <property type="entry name" value="YjiS-like"/>
</dbReference>
<feature type="domain" description="YjiS-like" evidence="2">
    <location>
        <begin position="52"/>
        <end position="85"/>
    </location>
</feature>
<evidence type="ECO:0000313" key="4">
    <source>
        <dbReference type="Proteomes" id="UP000015480"/>
    </source>
</evidence>